<comment type="PTM">
    <text evidence="32">Palmitoylation of the transmembrane protein and of Env polyprotein (prior to its proteolytic cleavage) is essential for their association with host cell membrane lipid rafts. Palmitoylation is therefore required for envelope trafficking to classical lipid rafts, but not for viral replication.</text>
</comment>
<evidence type="ECO:0000256" key="24">
    <source>
        <dbReference type="ARBA" id="ARBA00023054"/>
    </source>
</evidence>
<keyword evidence="26 32" id="KW-0564">Palmitate</keyword>
<dbReference type="InterPro" id="IPR000328">
    <property type="entry name" value="GP41-like"/>
</dbReference>
<dbReference type="InterPro" id="IPR036377">
    <property type="entry name" value="Gp120_core_sf"/>
</dbReference>
<evidence type="ECO:0000256" key="13">
    <source>
        <dbReference type="ARBA" id="ARBA00022685"/>
    </source>
</evidence>
<dbReference type="FunFam" id="2.170.40.20:FF:000004">
    <property type="entry name" value="Envelope glycoprotein gp160"/>
    <property type="match status" value="1"/>
</dbReference>
<comment type="domain">
    <text evidence="32">The CD4-binding region is targeted by the antibody b12.</text>
</comment>
<feature type="region of interest" description="Fusion peptide" evidence="32">
    <location>
        <begin position="496"/>
        <end position="516"/>
    </location>
</feature>
<dbReference type="GO" id="GO:0019064">
    <property type="term" value="P:fusion of virus membrane with host plasma membrane"/>
    <property type="evidence" value="ECO:0007669"/>
    <property type="project" value="UniProtKB-UniRule"/>
</dbReference>
<keyword evidence="8 32" id="KW-1170">Fusion of virus membrane with host endosomal membrane</keyword>
<feature type="region of interest" description="CD4-binding loop" evidence="32">
    <location>
        <begin position="353"/>
        <end position="363"/>
    </location>
</feature>
<comment type="domain">
    <text evidence="32">The YXXL motif is involved in determining the exact site of viral release at the surface of infected mononuclear cells and promotes endocytosis. YXXL and di-leucine endocytosis motifs interact directly or indirectly with the clathrin adapter complexes, opperate independently, and their activities are not additive.</text>
</comment>
<evidence type="ECO:0000256" key="3">
    <source>
        <dbReference type="ARBA" id="ARBA00004505"/>
    </source>
</evidence>
<keyword evidence="15 32" id="KW-0053">Apoptosis</keyword>
<evidence type="ECO:0000256" key="10">
    <source>
        <dbReference type="ARBA" id="ARBA00022570"/>
    </source>
</evidence>
<dbReference type="GO" id="GO:0019082">
    <property type="term" value="P:viral protein processing"/>
    <property type="evidence" value="ECO:0007669"/>
    <property type="project" value="UniProtKB-UniRule"/>
</dbReference>
<dbReference type="Pfam" id="PF00516">
    <property type="entry name" value="GP120"/>
    <property type="match status" value="1"/>
</dbReference>
<keyword evidence="27 32" id="KW-1015">Disulfide bond</keyword>
<comment type="PTM">
    <text evidence="32">Specific enzymatic cleavages in vivo yield mature proteins. Envelope glycoproteins are synthesized as a inactive precursor that is heavily N-glycosylated and processed likely by host cell furin in the Golgi to yield the mature SU and TM proteins. The cleavage site between SU and TM requires the minimal sequence [KR]-X-[KR]-R. About 2 of the 9 disulfide bonds of gp41 are reduced by P4HB/PDI, following binding to CD4 receptor.</text>
</comment>
<name>T2CT53_HV1</name>
<comment type="domain">
    <text evidence="32">Some of the most genetically diverse regions of the viral genome are present in Env. They are called variable regions 1 through 5 (V1 through V5). Coreceptor usage of gp120 is determined mainly by the primary structure of the third variable region (V3) in the outer domain of gp120. The sequence of V3 determines which coreceptor, CCR5 and/or CXCR4 (corresponding to R5/macrophage, X4/T cell and R5X4/T cell and macrophage tropism), is used to trigger the fusion potential of the Env complex, and hence which cells the virus can infect. Binding to CCR5 involves a region adjacent in addition to V3.</text>
</comment>
<feature type="topological domain" description="Cytoplasmic" evidence="32">
    <location>
        <begin position="690"/>
        <end position="847"/>
    </location>
</feature>
<feature type="domain" description="Retroviral envelope protein GP41-like" evidence="36">
    <location>
        <begin position="514"/>
        <end position="704"/>
    </location>
</feature>
<keyword evidence="12 32" id="KW-1162">Viral penetration into host cytoplasm</keyword>
<evidence type="ECO:0000256" key="11">
    <source>
        <dbReference type="ARBA" id="ARBA00022581"/>
    </source>
</evidence>
<feature type="region of interest" description="Immunosuppression" evidence="32">
    <location>
        <begin position="558"/>
        <end position="576"/>
    </location>
</feature>
<keyword evidence="22 32" id="KW-1133">Transmembrane helix</keyword>
<sequence length="847" mass="95870">MRVKGIRKNWQQWWIWGILGFWMLMICNGEGRWVTVYYGVPVWKEAKATLFCASDAKAYDKEVHNVWATHACVPTDPNPQEMVLENVTENFNMWKNDMVDQMHEDIISLWDESLKPCVKLTPLCVTLSCTNVTNTNVNATSSQMQNCSFNATTEIRDKKKQVYALFYKLDIVPLNEGNFSKYRLINCNTSAITQACPKVSFDPIPIHYCAPAGYAILKCNNKTFNGTGPCNNVSTVQCTHGIKPVVSTQLLLNGSLAEEEIIIRSENLTNNVKTIIVHLNESVEIECTRPNNNTRKSIRIGPGQTFYATGDIIGEIRQAHCNISKDKWEQALQRVRDKLTEHFPNKTIIFNSSSGGDLEITTHSFNCRGEFFYCNTSNLFNLFNANSTGNSPSSNSTITLQCRIKQIVNMWQGVGRAIYAPPVAGNITCKSNITGLLLTRDGGENNNNTETFRPGGGDMRDNWRSELYKYKVVEIKPLGVAPTDAKRRVVEREKRAVGIGAVFLGFLGAAGSTMGAASITLTVQARQLLSGIVQQQSNLLRAIEAQQHMLQLTVWGIKQLQARVLAIERYLKDQQLLGIWGCSGKLICTTAVPWNSSWSNKSQTDIWENMTWMEWDREINNYTDTIYRLLEESQIQQEKNEKDLLALDSWNNLWNWFSITKWLWYIKIFIMIVGGLIGLRIIFAVLSIVNRVRQGYSPLSFQTLTPNPRGPDRLGRIEEEGGEQDNDRSIRLVNGFLALAWDDLRSLCLFSYHRLRDLILIAVRAVELLGRSSLRGLQRGWEILKYLGSLVQYWGLELKKSVITLLDTIAIAVAEGTDRIIKLIQGIGRAIRNVPRRIRQGFEAALQ</sequence>
<protein>
    <recommendedName>
        <fullName evidence="32">Envelope glycoprotein gp160</fullName>
    </recommendedName>
    <alternativeName>
        <fullName evidence="32">Env polyprotein</fullName>
    </alternativeName>
    <component>
        <recommendedName>
            <fullName evidence="32">Surface protein gp120</fullName>
            <shortName evidence="32">SU</shortName>
        </recommendedName>
        <alternativeName>
            <fullName evidence="32">Glycoprotein 120</fullName>
            <shortName evidence="32">gp120</shortName>
        </alternativeName>
    </component>
    <component>
        <recommendedName>
            <fullName evidence="32">Transmembrane protein gp41</fullName>
            <shortName evidence="32">TM</shortName>
        </recommendedName>
        <alternativeName>
            <fullName evidence="32">Glycoprotein 41</fullName>
            <shortName evidence="32">gp41</shortName>
        </alternativeName>
    </component>
</protein>
<dbReference type="GO" id="GO:1903911">
    <property type="term" value="P:positive regulation of receptor clustering"/>
    <property type="evidence" value="ECO:0007669"/>
    <property type="project" value="UniProtKB-UniRule"/>
</dbReference>
<evidence type="ECO:0000256" key="26">
    <source>
        <dbReference type="ARBA" id="ARBA00023139"/>
    </source>
</evidence>
<dbReference type="GO" id="GO:0052031">
    <property type="term" value="P:symbiont-mediated perturbation of host defense response"/>
    <property type="evidence" value="ECO:0007669"/>
    <property type="project" value="UniProtKB-UniRule"/>
</dbReference>
<feature type="region of interest" description="Disordered" evidence="34">
    <location>
        <begin position="703"/>
        <end position="722"/>
    </location>
</feature>
<evidence type="ECO:0000256" key="27">
    <source>
        <dbReference type="ARBA" id="ARBA00023157"/>
    </source>
</evidence>
<keyword evidence="18 32" id="KW-0946">Virion</keyword>
<keyword evidence="29 32" id="KW-0899">Viral immunoevasion</keyword>
<dbReference type="InterPro" id="IPR037527">
    <property type="entry name" value="Gp160"/>
</dbReference>
<dbReference type="CDD" id="cd09909">
    <property type="entry name" value="HIV-1-like_HR1-HR2"/>
    <property type="match status" value="1"/>
</dbReference>
<comment type="subcellular location">
    <subcellularLocation>
        <location evidence="3">Host cell membrane</location>
        <topology evidence="3">Peripheral membrane protein</topology>
    </subcellularLocation>
    <subcellularLocation>
        <location evidence="1">Host cell membrane</location>
        <topology evidence="1">Single-pass type I membrane protein</topology>
    </subcellularLocation>
    <subcellularLocation>
        <location evidence="2">Host endosome membrane</location>
        <topology evidence="2">Peripheral membrane protein</topology>
    </subcellularLocation>
    <subcellularLocation>
        <location evidence="5">Host endosome membrane</location>
        <topology evidence="5">Single-pass type I membrane protein</topology>
    </subcellularLocation>
    <subcellularLocation>
        <location evidence="6">Virion membrane</location>
        <topology evidence="6">Peripheral membrane protein</topology>
    </subcellularLocation>
    <subcellularLocation>
        <location evidence="4">Virion membrane</location>
        <topology evidence="4">Single-pass type I membrane protein</topology>
    </subcellularLocation>
</comment>
<dbReference type="GO" id="GO:0044175">
    <property type="term" value="C:host cell endosome membrane"/>
    <property type="evidence" value="ECO:0007669"/>
    <property type="project" value="UniProtKB-SubCell"/>
</dbReference>
<comment type="miscellaneous">
    <text evidence="32">Inhibitors targeting HIV-1 viral envelope proteins are used as antiretroviral drugs. Attachment of virions to the cell surface via non-specific interactions and CD4 binding can be blocked by inhibitors that include cyanovirin-N, cyclotriazadisulfonamide analogs, PRO 2000, TNX 355 and PRO 542. In addition, BMS 806 can block CD4-induced conformational changes. Env interactions with the coreceptor molecules can be targeted by CCR5 antagonists including SCH-D, maraviroc (UK 427857) and aplaviroc (GW 873140), and the CXCR4 antagonist AMD 070. Fusion of viral and cellular membranes can be inhibited by peptides such as enfuvirtide and tifuvirtide (T 1249). Resistance to inhibitors associated with mutations in Env are observed. Most of the time, single mutations confer only a modest reduction in drug susceptibility. Combination of several mutations is usually required to develop a high-level drug resistance.</text>
</comment>
<feature type="disulfide bond" evidence="32">
    <location>
        <begin position="209"/>
        <end position="238"/>
    </location>
</feature>
<keyword evidence="25 32" id="KW-0472">Membrane</keyword>
<feature type="compositionally biased region" description="Basic and acidic residues" evidence="34">
    <location>
        <begin position="710"/>
        <end position="722"/>
    </location>
</feature>
<keyword evidence="31 32" id="KW-1160">Virus entry into host cell</keyword>
<reference evidence="37" key="1">
    <citation type="journal article" date="2013" name="J. Virol.">
        <title>Comparison of viral Env proteins from acute and chronic infections with subtype C human immunodeficiency virus type 1 identifies differences in glycosylation and CCR5 utilization and suggests a new strategy for immunogen design.</title>
        <authorList>
            <person name="Ping L.H."/>
            <person name="Joseph S.B."/>
            <person name="Anderson J.A."/>
            <person name="Abrahams M.R."/>
            <person name="Salazar-Gonzalez J.F."/>
            <person name="Kincer L.P."/>
            <person name="Treurnicht F.K."/>
            <person name="Arney L."/>
            <person name="Ojeda S."/>
            <person name="Zhang M."/>
            <person name="Keys J."/>
            <person name="Potter E.L."/>
            <person name="Chu H."/>
            <person name="Moore P."/>
            <person name="Salazar M.G."/>
            <person name="Iyer S."/>
            <person name="Jabara C."/>
            <person name="Kirchherr J."/>
            <person name="Mapanje C."/>
            <person name="Ngandu N."/>
            <person name="Seoighe C."/>
            <person name="Hoffman I."/>
            <person name="Gao F."/>
            <person name="Tang Y."/>
            <person name="Labranche C."/>
            <person name="Lee B."/>
            <person name="Saville A."/>
            <person name="Vermeulen M."/>
            <person name="Fiscus S."/>
            <person name="Morris L."/>
            <person name="Karim S.A."/>
            <person name="Haynes B.F."/>
            <person name="Shaw G.M."/>
            <person name="Korber B.T."/>
            <person name="Hahn B.H."/>
            <person name="Cohen M.S."/>
            <person name="Montefiori D."/>
            <person name="Williamson C."/>
            <person name="Swanstrom R."/>
        </authorList>
    </citation>
    <scope>NUCLEOTIDE SEQUENCE</scope>
    <source>
        <strain evidence="37">C109H6</strain>
    </source>
</reference>
<keyword evidence="23 32" id="KW-1039">Host endosome</keyword>
<dbReference type="GO" id="GO:0039654">
    <property type="term" value="P:fusion of virus membrane with host endosome membrane"/>
    <property type="evidence" value="ECO:0007669"/>
    <property type="project" value="UniProtKB-UniRule"/>
</dbReference>
<feature type="disulfide bond" evidence="32">
    <location>
        <begin position="52"/>
        <end position="72"/>
    </location>
</feature>
<comment type="subunit">
    <text evidence="32">The mature envelope protein (Env) consists of a homotrimer of non-covalently associated gp120-gp41 heterodimers. The resulting complex protrudes from the virus surface as a spike. There seems to be as few as 10 spikes on the average virion. Surface protein gp120 interacts with host CD4, CCR5 and CXCR4. Gp120 also interacts with the C-type lectins CD209/DC-SIGN and CLEC4M/DC-SIGNR (collectively referred to as DC-SIGN(R)). Gp120 and gp41 interact with GalCer. Gp120 interacts with host ITGA4/ITGB7 complex; on CD4+ T-cells, this interaction results in rapid activation of integrin ITGAL/LFA-1, which facilitates efficient cell-to-cell spreading of HIV-1. Gp120 interacts with cell-associated heparan sulfate; this interaction increases virus infectivity on permissive cells and may be involved in infection of CD4- cells.</text>
</comment>
<keyword evidence="28 32" id="KW-0325">Glycoprotein</keyword>
<dbReference type="Gene3D" id="1.20.5.490">
    <property type="entry name" value="Single helix bin"/>
    <property type="match status" value="1"/>
</dbReference>
<evidence type="ECO:0000256" key="7">
    <source>
        <dbReference type="ARBA" id="ARBA00022506"/>
    </source>
</evidence>
<feature type="coiled-coil region" evidence="32">
    <location>
        <begin position="617"/>
        <end position="651"/>
    </location>
</feature>
<evidence type="ECO:0000256" key="32">
    <source>
        <dbReference type="HAMAP-Rule" id="MF_04083"/>
    </source>
</evidence>
<comment type="miscellaneous">
    <text evidence="32">HIV-1 lineages are divided in three main groups, M (for Major), O (for Outlier), and N (for New, or Non-M, Non-O). The vast majority of strains found worldwide belong to the group M. Group O seems to be endemic to and largely confined to Cameroon and neighboring countries in West Central Africa, where these viruses represent a small minority of HIV-1 strains. The group N is represented by a limited number of isolates from Cameroonian persons. The group M is further subdivided in 9 clades or subtypes (A to D, F to H, J and K).</text>
</comment>
<accession>T2CT53</accession>
<feature type="short sequence motif" description="YXXL motif; contains endocytosis signal" evidence="32">
    <location>
        <begin position="696"/>
        <end position="699"/>
    </location>
</feature>
<dbReference type="Pfam" id="PF00517">
    <property type="entry name" value="GP41"/>
    <property type="match status" value="1"/>
</dbReference>
<evidence type="ECO:0000256" key="16">
    <source>
        <dbReference type="ARBA" id="ARBA00022729"/>
    </source>
</evidence>
<evidence type="ECO:0000256" key="15">
    <source>
        <dbReference type="ARBA" id="ARBA00022703"/>
    </source>
</evidence>
<comment type="domain">
    <text evidence="32">The membrane proximal external region (MPER) present in gp41 is a tryptophan-rich region recognized by the antibodies 2F5, Z13, and 4E10. MPER seems to play a role in fusion.</text>
</comment>
<keyword evidence="16 32" id="KW-0732">Signal</keyword>
<dbReference type="GO" id="GO:1903908">
    <property type="term" value="P:positive regulation of plasma membrane raft polarization"/>
    <property type="evidence" value="ECO:0007669"/>
    <property type="project" value="UniProtKB-UniRule"/>
</dbReference>
<comment type="function">
    <text evidence="32">Surface protein gp120: Attaches the virus to the host lymphoid cell by binding to the primary receptor CD4. This interaction induces a structural rearrangement creating a high affinity binding site for a chemokine coreceptor like CXCR4 and/or CCR5. Acts as a ligand for CD209/DC-SIGN and CLEC4M/DC-SIGNR, which are respectively found on dendritic cells (DCs), and on endothelial cells of liver sinusoids and lymph node sinuses. These interactions allow capture of viral particles at mucosal surfaces by these cells and subsequent transmission to permissive cells. HIV subverts the migration properties of dendritic cells to gain access to CD4+ T-cells in lymph nodes. Virus transmission to permissive T-cells occurs either in trans (without DCs infection, through viral capture and transmission), or in cis (following DCs productive infection, through the usual CD4-gp120 interaction), thereby inducing a robust infection. In trans infection, bound virions remain infectious over days and it is proposed that they are not degraded, but protected in non-lysosomal acidic organelles within the DCs close to the cell membrane thus contributing to the viral infectious potential during DCs' migration from the periphery to the lymphoid tissues. On arrival at lymphoid tissues, intact virions recycle back to DCs' cell surface allowing virus transmission to CD4+ T-cells.</text>
</comment>
<keyword evidence="13 32" id="KW-0165">Cleavage on pair of basic residues</keyword>
<evidence type="ECO:0000256" key="28">
    <source>
        <dbReference type="ARBA" id="ARBA00023180"/>
    </source>
</evidence>
<dbReference type="HAMAP" id="MF_04083">
    <property type="entry name" value="HIV_ENV"/>
    <property type="match status" value="1"/>
</dbReference>
<evidence type="ECO:0000256" key="18">
    <source>
        <dbReference type="ARBA" id="ARBA00022844"/>
    </source>
</evidence>
<evidence type="ECO:0000256" key="20">
    <source>
        <dbReference type="ARBA" id="ARBA00022879"/>
    </source>
</evidence>
<keyword evidence="11 32" id="KW-0945">Host-virus interaction</keyword>
<dbReference type="SUPFAM" id="SSF58069">
    <property type="entry name" value="Virus ectodomain"/>
    <property type="match status" value="1"/>
</dbReference>
<evidence type="ECO:0000256" key="8">
    <source>
        <dbReference type="ARBA" id="ARBA00022510"/>
    </source>
</evidence>
<feature type="transmembrane region" description="Helical" evidence="33">
    <location>
        <begin position="662"/>
        <end position="689"/>
    </location>
</feature>
<reference evidence="37" key="2">
    <citation type="submission" date="2013-03" db="EMBL/GenBank/DDBJ databases">
        <authorList>
            <person name="Ping L.-H."/>
            <person name="Joseph S.B."/>
            <person name="Anderson J.A."/>
            <person name="Abrahams M.-R."/>
            <person name="Salazar-Gonzalez J.F."/>
            <person name="Kincer L.P."/>
            <person name="Treurnicht F.K."/>
            <person name="Arney L."/>
            <person name="Ojeda S."/>
            <person name="Zhang M."/>
            <person name="Keys J."/>
            <person name="Potter E.L."/>
            <person name="Chu H."/>
            <person name="Moore P."/>
            <person name="Salazar-Gonzalez M."/>
            <person name="Iyer S."/>
            <person name="Jabara C."/>
            <person name="Kirchherr J."/>
            <person name="Mapanje C."/>
            <person name="Ngandu N."/>
            <person name="Seoighe C."/>
            <person name="Hoffman I."/>
            <person name="Gao F."/>
            <person name="Tang Y."/>
            <person name="Labranche C."/>
            <person name="Lee B."/>
            <person name="Saville A."/>
            <person name="Vermeulen M."/>
            <person name="Fiscus S."/>
            <person name="Morris L."/>
            <person name="Karim S.A."/>
            <person name="Haynes B.F."/>
            <person name="Shaw G.M."/>
            <person name="Korber B.T."/>
            <person name="Hahn B.H."/>
            <person name="Cohen M.S."/>
            <person name="Montefiori D."/>
            <person name="Williamson C."/>
            <person name="Swanstrom R."/>
        </authorList>
    </citation>
    <scope>NUCLEOTIDE SEQUENCE</scope>
    <source>
        <strain evidence="37">C109H6</strain>
    </source>
</reference>
<feature type="region of interest" description="V5" evidence="32">
    <location>
        <begin position="445"/>
        <end position="455"/>
    </location>
</feature>
<dbReference type="GO" id="GO:0055036">
    <property type="term" value="C:virion membrane"/>
    <property type="evidence" value="ECO:0007669"/>
    <property type="project" value="UniProtKB-SubCell"/>
</dbReference>
<dbReference type="Gene3D" id="1.10.287.210">
    <property type="match status" value="1"/>
</dbReference>
<evidence type="ECO:0000256" key="9">
    <source>
        <dbReference type="ARBA" id="ARBA00022511"/>
    </source>
</evidence>
<dbReference type="GO" id="GO:0019031">
    <property type="term" value="C:viral envelope"/>
    <property type="evidence" value="ECO:0007669"/>
    <property type="project" value="UniProtKB-KW"/>
</dbReference>
<evidence type="ECO:0000256" key="2">
    <source>
        <dbReference type="ARBA" id="ARBA00004433"/>
    </source>
</evidence>
<feature type="site" description="Cleavage; by host furin" evidence="32">
    <location>
        <begin position="495"/>
        <end position="496"/>
    </location>
</feature>
<evidence type="ECO:0000256" key="4">
    <source>
        <dbReference type="ARBA" id="ARBA00004563"/>
    </source>
</evidence>
<keyword evidence="20 32" id="KW-0261">Viral envelope protein</keyword>
<keyword evidence="21 32" id="KW-1164">Virus endocytosis by host</keyword>
<feature type="disulfide bond" evidence="32">
    <location>
        <begin position="219"/>
        <end position="230"/>
    </location>
</feature>
<comment type="similarity">
    <text evidence="32">Belongs to the HIV-1 env protein family.</text>
</comment>
<feature type="chain" id="PRO_5023354003" description="Envelope glycoprotein gp160" evidence="32">
    <location>
        <begin position="31"/>
        <end position="847"/>
    </location>
</feature>
<dbReference type="FunFam" id="1.10.287.210:FF:000001">
    <property type="entry name" value="Envelope glycoprotein gp160"/>
    <property type="match status" value="1"/>
</dbReference>
<comment type="domain">
    <text evidence="32 33">The 17 amino acids long immunosuppressive region is present in many retroviral envelope proteins. Synthetic peptides derived from this relatively conserved sequence inhibit immune function in vitro and in vivo.</text>
</comment>
<evidence type="ECO:0000256" key="14">
    <source>
        <dbReference type="ARBA" id="ARBA00022692"/>
    </source>
</evidence>
<evidence type="ECO:0000256" key="34">
    <source>
        <dbReference type="SAM" id="MobiDB-lite"/>
    </source>
</evidence>
<dbReference type="EMBL" id="KC863175">
    <property type="protein sequence ID" value="AGV36492.1"/>
    <property type="molecule type" value="Genomic_DNA"/>
</dbReference>
<keyword evidence="7 32" id="KW-1168">Fusion of virus membrane with host membrane</keyword>
<keyword evidence="24 32" id="KW-0175">Coiled coil</keyword>
<organism evidence="37">
    <name type="scientific">Human immunodeficiency virus type 1</name>
    <name type="common">HIV-1</name>
    <dbReference type="NCBI Taxonomy" id="11676"/>
    <lineage>
        <taxon>Viruses</taxon>
        <taxon>Riboviria</taxon>
        <taxon>Pararnavirae</taxon>
        <taxon>Artverviricota</taxon>
        <taxon>Revtraviricetes</taxon>
        <taxon>Ortervirales</taxon>
        <taxon>Retroviridae</taxon>
        <taxon>Orthoretrovirinae</taxon>
        <taxon>Lentivirus</taxon>
        <taxon>Lentivirus humimdef1</taxon>
    </lineage>
</organism>
<dbReference type="GO" id="GO:0075512">
    <property type="term" value="P:clathrin-dependent endocytosis of virus by host cell"/>
    <property type="evidence" value="ECO:0007669"/>
    <property type="project" value="UniProtKB-UniRule"/>
</dbReference>
<evidence type="ECO:0000256" key="30">
    <source>
        <dbReference type="ARBA" id="ARBA00023288"/>
    </source>
</evidence>
<feature type="disulfide bond" evidence="32">
    <location>
        <begin position="582"/>
        <end position="588"/>
    </location>
</feature>
<evidence type="ECO:0000256" key="17">
    <source>
        <dbReference type="ARBA" id="ARBA00022804"/>
    </source>
</evidence>
<evidence type="ECO:0000256" key="12">
    <source>
        <dbReference type="ARBA" id="ARBA00022595"/>
    </source>
</evidence>
<evidence type="ECO:0000256" key="1">
    <source>
        <dbReference type="ARBA" id="ARBA00004402"/>
    </source>
</evidence>
<gene>
    <name evidence="32 37" type="primary">env</name>
</gene>
<comment type="PTM">
    <text evidence="32">Highly glycosylated by host. The high number of glycan on the protein is reffered to as 'glycan shield' because it contributes to hide protein sequence from adaptive immune system.</text>
</comment>
<keyword evidence="9 32" id="KW-1032">Host cell membrane</keyword>
<dbReference type="GO" id="GO:0020002">
    <property type="term" value="C:host cell plasma membrane"/>
    <property type="evidence" value="ECO:0007669"/>
    <property type="project" value="UniProtKB-SubCell"/>
</dbReference>
<evidence type="ECO:0000259" key="35">
    <source>
        <dbReference type="Pfam" id="PF00516"/>
    </source>
</evidence>
<dbReference type="FunFam" id="2.170.40.20:FF:000003">
    <property type="entry name" value="Envelope glycoprotein gp160"/>
    <property type="match status" value="1"/>
</dbReference>
<dbReference type="GO" id="GO:0019062">
    <property type="term" value="P:virion attachment to host cell"/>
    <property type="evidence" value="ECO:0007669"/>
    <property type="project" value="UniProtKB-UniRule"/>
</dbReference>
<feature type="chain" id="PRO_5023354004" description="Transmembrane protein gp41" evidence="32">
    <location>
        <begin position="496"/>
        <end position="847"/>
    </location>
</feature>
<comment type="subcellular location">
    <molecule>Transmembrane protein gp41</molecule>
    <subcellularLocation>
        <location evidence="32">Virion membrane</location>
        <topology evidence="32">Single-pass type I membrane protein</topology>
    </subcellularLocation>
    <subcellularLocation>
        <location evidence="32">Host cell membrane</location>
        <topology evidence="32">Single-pass type I membrane protein</topology>
    </subcellularLocation>
    <subcellularLocation>
        <location evidence="32">Host endosome membrane</location>
        <topology evidence="32">Single-pass type I membrane protein</topology>
    </subcellularLocation>
    <text evidence="32">It is probably concentrated at the site of budding and incorporated into the virions possibly by contacts between the cytoplasmic tail of Env and the N-terminus of Gag.</text>
</comment>
<evidence type="ECO:0000256" key="19">
    <source>
        <dbReference type="ARBA" id="ARBA00022870"/>
    </source>
</evidence>
<evidence type="ECO:0000256" key="31">
    <source>
        <dbReference type="ARBA" id="ARBA00023296"/>
    </source>
</evidence>
<evidence type="ECO:0000313" key="37">
    <source>
        <dbReference type="EMBL" id="AGV36492.1"/>
    </source>
</evidence>
<evidence type="ECO:0000256" key="6">
    <source>
        <dbReference type="ARBA" id="ARBA00004650"/>
    </source>
</evidence>
<feature type="transmembrane region" description="Helical" evidence="33">
    <location>
        <begin position="496"/>
        <end position="519"/>
    </location>
</feature>
<evidence type="ECO:0000256" key="5">
    <source>
        <dbReference type="ARBA" id="ARBA00004578"/>
    </source>
</evidence>
<keyword evidence="17 32" id="KW-1161">Viral attachment to host cell</keyword>
<proteinExistence type="inferred from homology"/>
<dbReference type="InterPro" id="IPR000777">
    <property type="entry name" value="HIV1_Gp120"/>
</dbReference>
<feature type="domain" description="Human immunodeficiency virus 1 envelope glycoprotein Gp120" evidence="35">
    <location>
        <begin position="135"/>
        <end position="495"/>
    </location>
</feature>
<evidence type="ECO:0000256" key="21">
    <source>
        <dbReference type="ARBA" id="ARBA00022890"/>
    </source>
</evidence>
<feature type="region of interest" description="MPER; binding to GalCer" evidence="32">
    <location>
        <begin position="646"/>
        <end position="667"/>
    </location>
</feature>
<feature type="lipid moiety-binding region" description="S-palmitoyl cysteine; by host" evidence="32">
    <location>
        <position position="748"/>
    </location>
</feature>
<comment type="caution">
    <text evidence="32 33">Lacks conserved residue(s) required for the propagation of feature annotation.</text>
</comment>
<evidence type="ECO:0000256" key="29">
    <source>
        <dbReference type="ARBA" id="ARBA00023280"/>
    </source>
</evidence>
<comment type="subcellular location">
    <molecule>Surface protein gp120</molecule>
    <subcellularLocation>
        <location evidence="32">Virion membrane</location>
        <topology evidence="32">Peripheral membrane protein</topology>
    </subcellularLocation>
    <subcellularLocation>
        <location evidence="32">Host cell membrane</location>
        <topology evidence="32">Peripheral membrane protein</topology>
    </subcellularLocation>
    <subcellularLocation>
        <location evidence="32">Host endosome membrane</location>
        <topology evidence="32">Single-pass type I membrane protein</topology>
    </subcellularLocation>
    <text evidence="32">The surface protein is not anchored to the viral envelope, but associates with the extravirion surface through its binding to TM. It is probably concentrated at the site of budding and incorporated into the virions possibly by contacts between the cytoplasmic tail of Env and the N-terminus of Gag.</text>
</comment>
<organismHost>
    <name type="scientific">Homo sapiens</name>
    <name type="common">Human</name>
    <dbReference type="NCBI Taxonomy" id="9606"/>
</organismHost>
<keyword evidence="14 32" id="KW-0812">Transmembrane</keyword>
<keyword evidence="19 32" id="KW-1043">Host membrane</keyword>
<evidence type="ECO:0000256" key="33">
    <source>
        <dbReference type="RuleBase" id="RU363095"/>
    </source>
</evidence>
<evidence type="ECO:0000256" key="22">
    <source>
        <dbReference type="ARBA" id="ARBA00022989"/>
    </source>
</evidence>
<dbReference type="SUPFAM" id="SSF56502">
    <property type="entry name" value="gp120 core"/>
    <property type="match status" value="2"/>
</dbReference>
<dbReference type="GO" id="GO:0016020">
    <property type="term" value="C:membrane"/>
    <property type="evidence" value="ECO:0007669"/>
    <property type="project" value="UniProtKB-UniRule"/>
</dbReference>
<dbReference type="GO" id="GO:0005198">
    <property type="term" value="F:structural molecule activity"/>
    <property type="evidence" value="ECO:0007669"/>
    <property type="project" value="UniProtKB-UniRule"/>
</dbReference>
<dbReference type="Gene3D" id="2.170.40.20">
    <property type="entry name" value="Human immunodeficiency virus 1, Gp160, envelope glycoprotein"/>
    <property type="match status" value="2"/>
</dbReference>
<keyword evidence="10 32" id="KW-1165">Clathrin-mediated endocytosis of virus by host</keyword>
<evidence type="ECO:0000259" key="36">
    <source>
        <dbReference type="Pfam" id="PF00517"/>
    </source>
</evidence>
<comment type="function">
    <text evidence="32">Transmembrane protein gp41: Acts as a class I viral fusion protein. Under the current model, the protein has at least 3 conformational states: pre-fusion native state, pre-hairpin intermediate state, and post-fusion hairpin state. During fusion of viral and target intracellular membranes, the coiled coil regions (heptad repeats) assume a trimer-of-hairpins structure, positioning the fusion peptide in close proximity to the C-terminal region of the ectodomain. The formation of this structure appears to drive apposition and subsequent fusion of viral and target cell membranes. Complete fusion occurs in host cell endosomes and is dynamin-dependent, however some lipid transfer might occur at the plasma membrane. The virus undergoes clathrin-dependent internalization long before endosomal fusion, thus minimizing the surface exposure of conserved viral epitopes during fusion and reducing the efficacy of inhibitors targeting these epitopes. Membranes fusion leads to delivery of the nucleocapsid into the cytoplasm.</text>
</comment>
<evidence type="ECO:0000256" key="25">
    <source>
        <dbReference type="ARBA" id="ARBA00023136"/>
    </source>
</evidence>
<comment type="function">
    <text evidence="32">Envelope glycoprotein gp160: Oligomerizes in the host endoplasmic reticulum into predominantly trimers. In a second time, gp160 transits in the host Golgi, where glycosylation is completed. The precursor is then proteolytically cleaved in the trans-Golgi and thereby activated by cellular furin or furin-like proteases to produce gp120 and gp41.</text>
</comment>
<keyword evidence="30 32" id="KW-0449">Lipoprotein</keyword>
<evidence type="ECO:0000256" key="23">
    <source>
        <dbReference type="ARBA" id="ARBA00023046"/>
    </source>
</evidence>